<dbReference type="PANTHER" id="PTHR11474:SF76">
    <property type="entry name" value="SHKT DOMAIN-CONTAINING PROTEIN"/>
    <property type="match status" value="1"/>
</dbReference>
<dbReference type="InterPro" id="IPR002227">
    <property type="entry name" value="Tyrosinase_Cu-bd"/>
</dbReference>
<comment type="catalytic activity">
    <reaction evidence="10">
        <text>L-tyrosine + O2 = L-dopaquinone + H2O</text>
        <dbReference type="Rhea" id="RHEA:18117"/>
        <dbReference type="ChEBI" id="CHEBI:15377"/>
        <dbReference type="ChEBI" id="CHEBI:15379"/>
        <dbReference type="ChEBI" id="CHEBI:57924"/>
        <dbReference type="ChEBI" id="CHEBI:58315"/>
        <dbReference type="EC" id="1.14.18.1"/>
    </reaction>
</comment>
<feature type="domain" description="Tyrosinase copper-binding" evidence="12">
    <location>
        <begin position="123"/>
        <end position="140"/>
    </location>
</feature>
<name>A0A024S4X8_HYPJR</name>
<dbReference type="Gene3D" id="2.60.310.20">
    <property type="match status" value="1"/>
</dbReference>
<keyword evidence="5" id="KW-0560">Oxidoreductase</keyword>
<evidence type="ECO:0000256" key="6">
    <source>
        <dbReference type="ARBA" id="ARBA00023008"/>
    </source>
</evidence>
<dbReference type="PROSITE" id="PS00498">
    <property type="entry name" value="TYROSINASE_2"/>
    <property type="match status" value="1"/>
</dbReference>
<feature type="domain" description="Tyrosinase copper-binding" evidence="13">
    <location>
        <begin position="327"/>
        <end position="338"/>
    </location>
</feature>
<evidence type="ECO:0000256" key="2">
    <source>
        <dbReference type="ARBA" id="ARBA00009928"/>
    </source>
</evidence>
<dbReference type="AlphaFoldDB" id="A0A024S4X8"/>
<comment type="catalytic activity">
    <reaction evidence="9">
        <text>2 L-dopa + O2 = 2 L-dopaquinone + 2 H2O</text>
        <dbReference type="Rhea" id="RHEA:34287"/>
        <dbReference type="ChEBI" id="CHEBI:15377"/>
        <dbReference type="ChEBI" id="CHEBI:15379"/>
        <dbReference type="ChEBI" id="CHEBI:57504"/>
        <dbReference type="ChEBI" id="CHEBI:57924"/>
        <dbReference type="EC" id="1.14.18.1"/>
    </reaction>
</comment>
<dbReference type="EMBL" id="KI911157">
    <property type="protein sequence ID" value="ETR99266.1"/>
    <property type="molecule type" value="Genomic_DNA"/>
</dbReference>
<gene>
    <name evidence="14" type="ORF">M419DRAFT_142431</name>
</gene>
<evidence type="ECO:0000259" key="13">
    <source>
        <dbReference type="PROSITE" id="PS00498"/>
    </source>
</evidence>
<keyword evidence="8" id="KW-0470">Melanin biosynthesis</keyword>
<dbReference type="OrthoDB" id="6132182at2759"/>
<evidence type="ECO:0000256" key="10">
    <source>
        <dbReference type="ARBA" id="ARBA00048881"/>
    </source>
</evidence>
<dbReference type="InterPro" id="IPR050316">
    <property type="entry name" value="Tyrosinase/Hemocyanin"/>
</dbReference>
<keyword evidence="7" id="KW-0503">Monooxygenase</keyword>
<accession>A0A024S4X8</accession>
<keyword evidence="4" id="KW-0479">Metal-binding</keyword>
<feature type="signal peptide" evidence="11">
    <location>
        <begin position="1"/>
        <end position="20"/>
    </location>
</feature>
<dbReference type="InterPro" id="IPR008922">
    <property type="entry name" value="Di-copper_centre_dom_sf"/>
</dbReference>
<evidence type="ECO:0000256" key="8">
    <source>
        <dbReference type="ARBA" id="ARBA00023101"/>
    </source>
</evidence>
<evidence type="ECO:0000256" key="3">
    <source>
        <dbReference type="ARBA" id="ARBA00011906"/>
    </source>
</evidence>
<dbReference type="SUPFAM" id="SSF48056">
    <property type="entry name" value="Di-copper centre-containing domain"/>
    <property type="match status" value="1"/>
</dbReference>
<evidence type="ECO:0000313" key="15">
    <source>
        <dbReference type="Proteomes" id="UP000024376"/>
    </source>
</evidence>
<reference evidence="15" key="1">
    <citation type="journal article" date="2013" name="Ind. Biotechnol.">
        <title>Comparative genomics analysis of Trichoderma reesei strains.</title>
        <authorList>
            <person name="Koike H."/>
            <person name="Aerts A."/>
            <person name="LaButti K."/>
            <person name="Grigoriev I.V."/>
            <person name="Baker S.E."/>
        </authorList>
    </citation>
    <scope>NUCLEOTIDE SEQUENCE [LARGE SCALE GENOMIC DNA]</scope>
    <source>
        <strain evidence="15">ATCC 56765 / BCRC 32924 / NRRL 11460 / Rut C-30</strain>
    </source>
</reference>
<dbReference type="GO" id="GO:0042438">
    <property type="term" value="P:melanin biosynthetic process"/>
    <property type="evidence" value="ECO:0007669"/>
    <property type="project" value="UniProtKB-KW"/>
</dbReference>
<dbReference type="PANTHER" id="PTHR11474">
    <property type="entry name" value="TYROSINASE FAMILY MEMBER"/>
    <property type="match status" value="1"/>
</dbReference>
<comment type="similarity">
    <text evidence="2">Belongs to the tyrosinase family.</text>
</comment>
<dbReference type="PROSITE" id="PS00497">
    <property type="entry name" value="TYROSINASE_1"/>
    <property type="match status" value="1"/>
</dbReference>
<evidence type="ECO:0000256" key="1">
    <source>
        <dbReference type="ARBA" id="ARBA00001973"/>
    </source>
</evidence>
<dbReference type="Proteomes" id="UP000024376">
    <property type="component" value="Unassembled WGS sequence"/>
</dbReference>
<feature type="chain" id="PRO_5001536984" description="tyrosinase" evidence="11">
    <location>
        <begin position="21"/>
        <end position="623"/>
    </location>
</feature>
<dbReference type="HOGENOM" id="CLU_013691_3_0_1"/>
<evidence type="ECO:0000313" key="14">
    <source>
        <dbReference type="EMBL" id="ETR99266.1"/>
    </source>
</evidence>
<dbReference type="Pfam" id="PF00264">
    <property type="entry name" value="Tyrosinase"/>
    <property type="match status" value="1"/>
</dbReference>
<evidence type="ECO:0000256" key="11">
    <source>
        <dbReference type="SAM" id="SignalP"/>
    </source>
</evidence>
<organism evidence="14 15">
    <name type="scientific">Hypocrea jecorina (strain ATCC 56765 / BCRC 32924 / NRRL 11460 / Rut C-30)</name>
    <name type="common">Trichoderma reesei</name>
    <dbReference type="NCBI Taxonomy" id="1344414"/>
    <lineage>
        <taxon>Eukaryota</taxon>
        <taxon>Fungi</taxon>
        <taxon>Dikarya</taxon>
        <taxon>Ascomycota</taxon>
        <taxon>Pezizomycotina</taxon>
        <taxon>Sordariomycetes</taxon>
        <taxon>Hypocreomycetidae</taxon>
        <taxon>Hypocreales</taxon>
        <taxon>Hypocreaceae</taxon>
        <taxon>Trichoderma</taxon>
    </lineage>
</organism>
<proteinExistence type="inferred from homology"/>
<keyword evidence="11" id="KW-0732">Signal</keyword>
<dbReference type="EC" id="1.14.18.1" evidence="3"/>
<dbReference type="KEGG" id="trr:M419DRAFT_142431"/>
<dbReference type="PRINTS" id="PR00092">
    <property type="entry name" value="TYROSINASE"/>
</dbReference>
<evidence type="ECO:0000256" key="4">
    <source>
        <dbReference type="ARBA" id="ARBA00022723"/>
    </source>
</evidence>
<dbReference type="GO" id="GO:0046872">
    <property type="term" value="F:metal ion binding"/>
    <property type="evidence" value="ECO:0007669"/>
    <property type="project" value="UniProtKB-KW"/>
</dbReference>
<dbReference type="Gene3D" id="1.10.1280.10">
    <property type="entry name" value="Di-copper center containing domain from catechol oxidase"/>
    <property type="match status" value="1"/>
</dbReference>
<evidence type="ECO:0000256" key="9">
    <source>
        <dbReference type="ARBA" id="ARBA00048233"/>
    </source>
</evidence>
<dbReference type="Pfam" id="PF18132">
    <property type="entry name" value="Tyrosinase_C"/>
    <property type="match status" value="1"/>
</dbReference>
<dbReference type="GO" id="GO:0004503">
    <property type="term" value="F:tyrosinase activity"/>
    <property type="evidence" value="ECO:0007669"/>
    <property type="project" value="UniProtKB-EC"/>
</dbReference>
<sequence length="623" mass="69625">MGFLARLTWVFHLVLLLVAAQDYDFGVDVISITRRRDTDAPIVVGRLPSASNGSTPLRLEIRDVKADKYRWDLYILALSMFQSVNQDDPLSYYQVAGIHGVPFVTWNGVGPAAGASQSGYCPHSSVLFPTWHRPYLALYEQELHKLAGAIADMFANATERFLYRQAASDFRIPYWDWASPAPEGESHFPDVFWNSTMIQYGPNGVQVIRNPLYSYSFHPLDGDALIWPPLRSWNETKRAPNTEISQAEPPSMNDQVSAALLARLPEIQQRLYILFSSYHEFDSFSNKNYAFSQNLSHLDSIEAVHDIIHIYGGSRGHMTYVPLSSFDPLFFLHHAMTDRLISMWQLLNPSAWMTPQISGETTYTALKGTMQNSSTPLTPFMSSADGTFWDSDMSRSTEVFGYAYGDTSYVPGDSESPRNKLIRKINRWLGLNSPAMVRIKSQAQNRRPSGVWKGNTGVKGVQPSLKIDMSDVVDDHYTEWIANVHVNHGALDGSFSIYFFAGKPPADVGTWAFAPNLMGSVGIFTMSGMGGHHSKMSGSVPLTMALMRLASLGAVQSVEPNSVVAFLQSRLHFRIASIDDKEIDPSLVAGLFIGISSTRVRLPKSELEFPDWGQPMLRLVLWE</sequence>
<evidence type="ECO:0000256" key="7">
    <source>
        <dbReference type="ARBA" id="ARBA00023033"/>
    </source>
</evidence>
<protein>
    <recommendedName>
        <fullName evidence="3">tyrosinase</fullName>
        <ecNumber evidence="3">1.14.18.1</ecNumber>
    </recommendedName>
</protein>
<evidence type="ECO:0000259" key="12">
    <source>
        <dbReference type="PROSITE" id="PS00497"/>
    </source>
</evidence>
<comment type="cofactor">
    <cofactor evidence="1">
        <name>Cu(2+)</name>
        <dbReference type="ChEBI" id="CHEBI:29036"/>
    </cofactor>
</comment>
<evidence type="ECO:0000256" key="5">
    <source>
        <dbReference type="ARBA" id="ARBA00023002"/>
    </source>
</evidence>
<dbReference type="InterPro" id="IPR041640">
    <property type="entry name" value="Tyrosinase_C"/>
</dbReference>
<keyword evidence="6" id="KW-0186">Copper</keyword>